<accession>A0A0F9WFI7</accession>
<protein>
    <submittedName>
        <fullName evidence="1">Uncharacterized protein</fullName>
    </submittedName>
</protein>
<reference evidence="1" key="1">
    <citation type="journal article" date="2015" name="Nature">
        <title>Complex archaea that bridge the gap between prokaryotes and eukaryotes.</title>
        <authorList>
            <person name="Spang A."/>
            <person name="Saw J.H."/>
            <person name="Jorgensen S.L."/>
            <person name="Zaremba-Niedzwiedzka K."/>
            <person name="Martijn J."/>
            <person name="Lind A.E."/>
            <person name="van Eijk R."/>
            <person name="Schleper C."/>
            <person name="Guy L."/>
            <person name="Ettema T.J."/>
        </authorList>
    </citation>
    <scope>NUCLEOTIDE SEQUENCE</scope>
</reference>
<gene>
    <name evidence="1" type="ORF">LCGC14_0363870</name>
</gene>
<sequence>MSTPLKTFLCRVSRSGPHLLHVHDQPSYYADVLRHQEMGWEMSDTCQLSGHEASDGNPVPKPFQIVDLTQKNRIPTRWSQEQFGDDHQARPHIIGMVHDDPIYEESPYPPIYPTDRSVLGQLSEDFASWMSDLNAMDQEFDRLEKLDAEKDVLEAKTYPTQSEQARLQNIRKEIRRIVWPEDVSVSEQPDPREGEQIIMVGIKFTEALDLINLINYPEEWIADRFRKDMAEALLKWVVTHEPSILEHEIERRKHERTRGQDPHGK</sequence>
<evidence type="ECO:0000313" key="1">
    <source>
        <dbReference type="EMBL" id="KKN77048.1"/>
    </source>
</evidence>
<name>A0A0F9WFI7_9ZZZZ</name>
<dbReference type="AlphaFoldDB" id="A0A0F9WFI7"/>
<comment type="caution">
    <text evidence="1">The sequence shown here is derived from an EMBL/GenBank/DDBJ whole genome shotgun (WGS) entry which is preliminary data.</text>
</comment>
<organism evidence="1">
    <name type="scientific">marine sediment metagenome</name>
    <dbReference type="NCBI Taxonomy" id="412755"/>
    <lineage>
        <taxon>unclassified sequences</taxon>
        <taxon>metagenomes</taxon>
        <taxon>ecological metagenomes</taxon>
    </lineage>
</organism>
<proteinExistence type="predicted"/>
<dbReference type="EMBL" id="LAZR01000285">
    <property type="protein sequence ID" value="KKN77048.1"/>
    <property type="molecule type" value="Genomic_DNA"/>
</dbReference>